<name>A0ABS5EK19_9PROT</name>
<organism evidence="2 3">
    <name type="scientific">Neoroseomonas terrae</name>
    <dbReference type="NCBI Taxonomy" id="424799"/>
    <lineage>
        <taxon>Bacteria</taxon>
        <taxon>Pseudomonadati</taxon>
        <taxon>Pseudomonadota</taxon>
        <taxon>Alphaproteobacteria</taxon>
        <taxon>Acetobacterales</taxon>
        <taxon>Acetobacteraceae</taxon>
        <taxon>Neoroseomonas</taxon>
    </lineage>
</organism>
<evidence type="ECO:0000313" key="2">
    <source>
        <dbReference type="EMBL" id="MBR0651381.1"/>
    </source>
</evidence>
<comment type="caution">
    <text evidence="2">The sequence shown here is derived from an EMBL/GenBank/DDBJ whole genome shotgun (WGS) entry which is preliminary data.</text>
</comment>
<evidence type="ECO:0000313" key="3">
    <source>
        <dbReference type="Proteomes" id="UP000698752"/>
    </source>
</evidence>
<keyword evidence="1" id="KW-1133">Transmembrane helix</keyword>
<protein>
    <submittedName>
        <fullName evidence="2">Rod shape-determining protein MreD</fullName>
    </submittedName>
</protein>
<sequence>MPPARRPHGRPAPAPGLLRRIDDAARTAFPGFSTAFLMVLAAAPINLPSPVFAVTLPCVAFWSVFRPAAMMPPVVFLLGLLLDLLTYAPLGAGVLVLLALHAVAVRLRFALVRQSFLAVWLGFCVAALVSVVFYWGLQSLLALRLSPIAPALYAALLACGLYPILAYLLTRVHEAMRHAESEP</sequence>
<accession>A0ABS5EK19</accession>
<dbReference type="Proteomes" id="UP000698752">
    <property type="component" value="Unassembled WGS sequence"/>
</dbReference>
<reference evidence="3" key="1">
    <citation type="journal article" date="2021" name="Syst. Appl. Microbiol.">
        <title>Roseomonas hellenica sp. nov., isolated from roots of wild-growing Alkanna tinctoria.</title>
        <authorList>
            <person name="Rat A."/>
            <person name="Naranjo H.D."/>
            <person name="Lebbe L."/>
            <person name="Cnockaert M."/>
            <person name="Krigas N."/>
            <person name="Grigoriadou K."/>
            <person name="Maloupa E."/>
            <person name="Willems A."/>
        </authorList>
    </citation>
    <scope>NUCLEOTIDE SEQUENCE [LARGE SCALE GENOMIC DNA]</scope>
    <source>
        <strain evidence="3">LMG 31159</strain>
    </source>
</reference>
<proteinExistence type="predicted"/>
<gene>
    <name evidence="2" type="ORF">GXW78_17045</name>
</gene>
<feature type="transmembrane region" description="Helical" evidence="1">
    <location>
        <begin position="148"/>
        <end position="169"/>
    </location>
</feature>
<feature type="transmembrane region" description="Helical" evidence="1">
    <location>
        <begin position="35"/>
        <end position="64"/>
    </location>
</feature>
<keyword evidence="3" id="KW-1185">Reference proteome</keyword>
<dbReference type="EMBL" id="JAAEDI010000018">
    <property type="protein sequence ID" value="MBR0651381.1"/>
    <property type="molecule type" value="Genomic_DNA"/>
</dbReference>
<feature type="transmembrane region" description="Helical" evidence="1">
    <location>
        <begin position="116"/>
        <end position="136"/>
    </location>
</feature>
<evidence type="ECO:0000256" key="1">
    <source>
        <dbReference type="SAM" id="Phobius"/>
    </source>
</evidence>
<keyword evidence="1" id="KW-0812">Transmembrane</keyword>
<keyword evidence="1" id="KW-0472">Membrane</keyword>
<feature type="transmembrane region" description="Helical" evidence="1">
    <location>
        <begin position="84"/>
        <end position="104"/>
    </location>
</feature>